<dbReference type="EMBL" id="JAQFWP010000064">
    <property type="protein sequence ID" value="MDA2807846.1"/>
    <property type="molecule type" value="Genomic_DNA"/>
</dbReference>
<dbReference type="Pfam" id="PF13404">
    <property type="entry name" value="HTH_AsnC-type"/>
    <property type="match status" value="2"/>
</dbReference>
<evidence type="ECO:0000313" key="5">
    <source>
        <dbReference type="EMBL" id="MDA2807846.1"/>
    </source>
</evidence>
<keyword evidence="6" id="KW-1185">Reference proteome</keyword>
<dbReference type="SUPFAM" id="SSF46785">
    <property type="entry name" value="Winged helix' DNA-binding domain"/>
    <property type="match status" value="2"/>
</dbReference>
<dbReference type="InterPro" id="IPR000485">
    <property type="entry name" value="AsnC-type_HTH_dom"/>
</dbReference>
<dbReference type="PANTHER" id="PTHR30154:SF34">
    <property type="entry name" value="TRANSCRIPTIONAL REGULATOR AZLB"/>
    <property type="match status" value="1"/>
</dbReference>
<evidence type="ECO:0000256" key="3">
    <source>
        <dbReference type="ARBA" id="ARBA00023163"/>
    </source>
</evidence>
<dbReference type="Proteomes" id="UP001165685">
    <property type="component" value="Unassembled WGS sequence"/>
</dbReference>
<dbReference type="SUPFAM" id="SSF54909">
    <property type="entry name" value="Dimeric alpha+beta barrel"/>
    <property type="match status" value="2"/>
</dbReference>
<gene>
    <name evidence="5" type="ORF">O4U47_25270</name>
</gene>
<evidence type="ECO:0000259" key="4">
    <source>
        <dbReference type="PROSITE" id="PS50956"/>
    </source>
</evidence>
<dbReference type="RefSeq" id="WP_270680467.1">
    <property type="nucleotide sequence ID" value="NZ_JAQFWP010000064.1"/>
</dbReference>
<keyword evidence="2" id="KW-0238">DNA-binding</keyword>
<evidence type="ECO:0000256" key="1">
    <source>
        <dbReference type="ARBA" id="ARBA00023015"/>
    </source>
</evidence>
<keyword evidence="1" id="KW-0805">Transcription regulation</keyword>
<sequence>MGGMELDETDSAIVRELGADGRLPFETLAGRVGLSRAATRLRVRRMQEAGRLRVVGIVHPAVRGITARAQLAVSVRGTTAAAVAAAVAELPECHRAELAAGRAPVVAEVAGGGLDRLTAAVDRVRRVEGVSGIDATVYTRVLKDPYLASAPPPEASPDQVDLRLLGLLERDGRLSFAELAGYVGLSPGAVRSRVMRLLEGRALRVTALLDPATAGQACHGGFALTLGPGAEEAAATVASWEEVRFLTRCLGRSDLVGSVAAESPEAVREVHERLRVLPGVELRDTWLRLDRVKDGDAA</sequence>
<dbReference type="InterPro" id="IPR011008">
    <property type="entry name" value="Dimeric_a/b-barrel"/>
</dbReference>
<protein>
    <submittedName>
        <fullName evidence="5">Lrp/AsnC family transcriptional regulator</fullName>
    </submittedName>
</protein>
<dbReference type="PRINTS" id="PR00033">
    <property type="entry name" value="HTHASNC"/>
</dbReference>
<dbReference type="PROSITE" id="PS50956">
    <property type="entry name" value="HTH_ASNC_2"/>
    <property type="match status" value="2"/>
</dbReference>
<name>A0ABT4TTT4_9ACTN</name>
<proteinExistence type="predicted"/>
<accession>A0ABT4TTT4</accession>
<dbReference type="InterPro" id="IPR036388">
    <property type="entry name" value="WH-like_DNA-bd_sf"/>
</dbReference>
<organism evidence="5 6">
    <name type="scientific">Nocardiopsis suaedae</name>
    <dbReference type="NCBI Taxonomy" id="3018444"/>
    <lineage>
        <taxon>Bacteria</taxon>
        <taxon>Bacillati</taxon>
        <taxon>Actinomycetota</taxon>
        <taxon>Actinomycetes</taxon>
        <taxon>Streptosporangiales</taxon>
        <taxon>Nocardiopsidaceae</taxon>
        <taxon>Nocardiopsis</taxon>
    </lineage>
</organism>
<reference evidence="5" key="1">
    <citation type="submission" date="2023-01" db="EMBL/GenBank/DDBJ databases">
        <title>Draft genome sequence of Nocardiopsis sp. LSu2-4 isolated from halophytes.</title>
        <authorList>
            <person name="Duangmal K."/>
            <person name="Chantavorakit T."/>
        </authorList>
    </citation>
    <scope>NUCLEOTIDE SEQUENCE</scope>
    <source>
        <strain evidence="5">LSu2-4</strain>
    </source>
</reference>
<comment type="caution">
    <text evidence="5">The sequence shown here is derived from an EMBL/GenBank/DDBJ whole genome shotgun (WGS) entry which is preliminary data.</text>
</comment>
<dbReference type="InterPro" id="IPR036390">
    <property type="entry name" value="WH_DNA-bd_sf"/>
</dbReference>
<feature type="domain" description="HTH asnC-type" evidence="4">
    <location>
        <begin position="157"/>
        <end position="217"/>
    </location>
</feature>
<dbReference type="SMART" id="SM00344">
    <property type="entry name" value="HTH_ASNC"/>
    <property type="match status" value="2"/>
</dbReference>
<dbReference type="Gene3D" id="3.30.70.920">
    <property type="match status" value="2"/>
</dbReference>
<feature type="domain" description="HTH asnC-type" evidence="4">
    <location>
        <begin position="6"/>
        <end position="66"/>
    </location>
</feature>
<dbReference type="Gene3D" id="1.10.10.10">
    <property type="entry name" value="Winged helix-like DNA-binding domain superfamily/Winged helix DNA-binding domain"/>
    <property type="match status" value="2"/>
</dbReference>
<evidence type="ECO:0000256" key="2">
    <source>
        <dbReference type="ARBA" id="ARBA00023125"/>
    </source>
</evidence>
<dbReference type="PANTHER" id="PTHR30154">
    <property type="entry name" value="LEUCINE-RESPONSIVE REGULATORY PROTEIN"/>
    <property type="match status" value="1"/>
</dbReference>
<dbReference type="InterPro" id="IPR019888">
    <property type="entry name" value="Tscrpt_reg_AsnC-like"/>
</dbReference>
<keyword evidence="3" id="KW-0804">Transcription</keyword>
<evidence type="ECO:0000313" key="6">
    <source>
        <dbReference type="Proteomes" id="UP001165685"/>
    </source>
</evidence>